<dbReference type="EMBL" id="DF820456">
    <property type="protein sequence ID" value="GAK50934.1"/>
    <property type="molecule type" value="Genomic_DNA"/>
</dbReference>
<dbReference type="AlphaFoldDB" id="A0A0S6VZE5"/>
<dbReference type="Proteomes" id="UP000030700">
    <property type="component" value="Unassembled WGS sequence"/>
</dbReference>
<accession>A0A0S6VZE5</accession>
<sequence>MFCPKCRSEYVDGVLECQDCQVALVAELPEEAEDDYEYEHFVSVKTYLTRVEAELDQSVLAANGIESFVASDDAGGVRPELAFFRGVKLMIHAKDLERVEQIFDDLKNAPEEPEEDDEVGPVAEG</sequence>
<dbReference type="STRING" id="1499966.U14_02176"/>
<feature type="region of interest" description="Disordered" evidence="1">
    <location>
        <begin position="104"/>
        <end position="125"/>
    </location>
</feature>
<gene>
    <name evidence="2" type="ORF">U14_02176</name>
</gene>
<organism evidence="2">
    <name type="scientific">Candidatus Moduliflexus flocculans</name>
    <dbReference type="NCBI Taxonomy" id="1499966"/>
    <lineage>
        <taxon>Bacteria</taxon>
        <taxon>Candidatus Moduliflexota</taxon>
        <taxon>Candidatus Moduliflexia</taxon>
        <taxon>Candidatus Moduliflexales</taxon>
        <taxon>Candidatus Moduliflexaceae</taxon>
    </lineage>
</organism>
<evidence type="ECO:0000313" key="2">
    <source>
        <dbReference type="EMBL" id="GAK50934.1"/>
    </source>
</evidence>
<proteinExistence type="predicted"/>
<evidence type="ECO:0000313" key="3">
    <source>
        <dbReference type="Proteomes" id="UP000030700"/>
    </source>
</evidence>
<dbReference type="HOGENOM" id="CLU_1999404_0_0_0"/>
<evidence type="ECO:0000256" key="1">
    <source>
        <dbReference type="SAM" id="MobiDB-lite"/>
    </source>
</evidence>
<keyword evidence="3" id="KW-1185">Reference proteome</keyword>
<name>A0A0S6VZE5_9BACT</name>
<protein>
    <recommendedName>
        <fullName evidence="4">DUF2007 domain-containing protein</fullName>
    </recommendedName>
</protein>
<reference evidence="2" key="1">
    <citation type="journal article" date="2015" name="PeerJ">
        <title>First genomic representation of candidate bacterial phylum KSB3 points to enhanced environmental sensing as a trigger of wastewater bulking.</title>
        <authorList>
            <person name="Sekiguchi Y."/>
            <person name="Ohashi A."/>
            <person name="Parks D.H."/>
            <person name="Yamauchi T."/>
            <person name="Tyson G.W."/>
            <person name="Hugenholtz P."/>
        </authorList>
    </citation>
    <scope>NUCLEOTIDE SEQUENCE [LARGE SCALE GENOMIC DNA]</scope>
</reference>
<evidence type="ECO:0008006" key="4">
    <source>
        <dbReference type="Google" id="ProtNLM"/>
    </source>
</evidence>